<name>A0A199W8I5_ANACO</name>
<comment type="caution">
    <text evidence="2">The sequence shown here is derived from an EMBL/GenBank/DDBJ whole genome shotgun (WGS) entry which is preliminary data.</text>
</comment>
<gene>
    <name evidence="2" type="ORF">ACMD2_16059</name>
</gene>
<reference evidence="2 3" key="1">
    <citation type="journal article" date="2016" name="DNA Res.">
        <title>The draft genome of MD-2 pineapple using hybrid error correction of long reads.</title>
        <authorList>
            <person name="Redwan R.M."/>
            <person name="Saidin A."/>
            <person name="Kumar S.V."/>
        </authorList>
    </citation>
    <scope>NUCLEOTIDE SEQUENCE [LARGE SCALE GENOMIC DNA]</scope>
    <source>
        <strain evidence="3">cv. MD2</strain>
        <tissue evidence="2">Leaf</tissue>
    </source>
</reference>
<feature type="region of interest" description="Disordered" evidence="1">
    <location>
        <begin position="51"/>
        <end position="92"/>
    </location>
</feature>
<evidence type="ECO:0000313" key="2">
    <source>
        <dbReference type="EMBL" id="OAY85538.1"/>
    </source>
</evidence>
<protein>
    <submittedName>
        <fullName evidence="2">Uncharacterized protein</fullName>
    </submittedName>
</protein>
<dbReference type="AlphaFoldDB" id="A0A199W8I5"/>
<accession>A0A199W8I5</accession>
<sequence length="92" mass="10410">MGKLRVLYLGILSPEHSPKRKHTRRGIFRPNALSDESTCESRCEHVRCEKQGFGRGGGEEEEERGGEDAAASGEQRIRTKQSKWLDNNLQGR</sequence>
<evidence type="ECO:0000256" key="1">
    <source>
        <dbReference type="SAM" id="MobiDB-lite"/>
    </source>
</evidence>
<feature type="compositionally biased region" description="Polar residues" evidence="1">
    <location>
        <begin position="82"/>
        <end position="92"/>
    </location>
</feature>
<proteinExistence type="predicted"/>
<dbReference type="EMBL" id="LSRQ01000084">
    <property type="protein sequence ID" value="OAY85538.1"/>
    <property type="molecule type" value="Genomic_DNA"/>
</dbReference>
<dbReference type="Proteomes" id="UP000092600">
    <property type="component" value="Unassembled WGS sequence"/>
</dbReference>
<organism evidence="2 3">
    <name type="scientific">Ananas comosus</name>
    <name type="common">Pineapple</name>
    <name type="synonym">Ananas ananas</name>
    <dbReference type="NCBI Taxonomy" id="4615"/>
    <lineage>
        <taxon>Eukaryota</taxon>
        <taxon>Viridiplantae</taxon>
        <taxon>Streptophyta</taxon>
        <taxon>Embryophyta</taxon>
        <taxon>Tracheophyta</taxon>
        <taxon>Spermatophyta</taxon>
        <taxon>Magnoliopsida</taxon>
        <taxon>Liliopsida</taxon>
        <taxon>Poales</taxon>
        <taxon>Bromeliaceae</taxon>
        <taxon>Bromelioideae</taxon>
        <taxon>Ananas</taxon>
    </lineage>
</organism>
<evidence type="ECO:0000313" key="3">
    <source>
        <dbReference type="Proteomes" id="UP000092600"/>
    </source>
</evidence>